<dbReference type="Proteomes" id="UP000193427">
    <property type="component" value="Chromosome"/>
</dbReference>
<reference evidence="1 2" key="1">
    <citation type="submission" date="2016-04" db="EMBL/GenBank/DDBJ databases">
        <title>Complete genome sequence of natural rubber-degrading, novel Gram-negative bacterium, Rhizobacter gummiphilus strain NS21.</title>
        <authorList>
            <person name="Tabata M."/>
            <person name="Kasai D."/>
            <person name="Fukuda M."/>
        </authorList>
    </citation>
    <scope>NUCLEOTIDE SEQUENCE [LARGE SCALE GENOMIC DNA]</scope>
    <source>
        <strain evidence="1 2">NS21</strain>
    </source>
</reference>
<dbReference type="STRING" id="946333.A4W93_20150"/>
<dbReference type="AlphaFoldDB" id="A0A1W6LCR9"/>
<organism evidence="1 2">
    <name type="scientific">Piscinibacter gummiphilus</name>
    <dbReference type="NCBI Taxonomy" id="946333"/>
    <lineage>
        <taxon>Bacteria</taxon>
        <taxon>Pseudomonadati</taxon>
        <taxon>Pseudomonadota</taxon>
        <taxon>Betaproteobacteria</taxon>
        <taxon>Burkholderiales</taxon>
        <taxon>Sphaerotilaceae</taxon>
        <taxon>Piscinibacter</taxon>
    </lineage>
</organism>
<name>A0A1W6LCR9_9BURK</name>
<proteinExistence type="predicted"/>
<sequence>MGPGVVPTTMGFEGETMRALKWAAVMTLTSVSVSAVAASTGESLAQLTSTLSGYLATLAGTSALVVALLEAYKKLLSVRGKYHRTAIMRWLAQDSTSITGELALAKPGILSAVALGGGNHYAVPDYRKVMGKDYSPEQAYAEFFHLTSGQSKPATPHPSHAIVRWRSVDRAVFELETSRMMSQVQDAADAVLNGPQRYPHLYAFLTRGVDASDAAAWLAYMSSPPASGPTKQDSDRYARIRMLMRRQLDAFQTVTTCRWDDLNQWWAMLLGAVILFIALVIGADPQFVEKPAFDPWESLKAGWRTLSDPQTSVLGLLLKAALGGVLAPIGKDLLNSISSIKFSR</sequence>
<accession>A0A1W6LCR9</accession>
<evidence type="ECO:0000313" key="1">
    <source>
        <dbReference type="EMBL" id="ARN22023.1"/>
    </source>
</evidence>
<dbReference type="EMBL" id="CP015118">
    <property type="protein sequence ID" value="ARN22023.1"/>
    <property type="molecule type" value="Genomic_DNA"/>
</dbReference>
<gene>
    <name evidence="1" type="ORF">A4W93_20150</name>
</gene>
<evidence type="ECO:0000313" key="2">
    <source>
        <dbReference type="Proteomes" id="UP000193427"/>
    </source>
</evidence>
<dbReference type="KEGG" id="rgu:A4W93_20150"/>
<protein>
    <submittedName>
        <fullName evidence="1">Uncharacterized protein</fullName>
    </submittedName>
</protein>
<keyword evidence="2" id="KW-1185">Reference proteome</keyword>